<dbReference type="InterPro" id="IPR008580">
    <property type="entry name" value="PPPDE_dom"/>
</dbReference>
<dbReference type="EMBL" id="HG001808">
    <property type="protein sequence ID" value="CDF36973.1"/>
    <property type="molecule type" value="Genomic_DNA"/>
</dbReference>
<evidence type="ECO:0000313" key="7">
    <source>
        <dbReference type="EMBL" id="CDF36973.1"/>
    </source>
</evidence>
<evidence type="ECO:0000259" key="6">
    <source>
        <dbReference type="PROSITE" id="PS51858"/>
    </source>
</evidence>
<evidence type="ECO:0000256" key="4">
    <source>
        <dbReference type="SAM" id="MobiDB-lite"/>
    </source>
</evidence>
<evidence type="ECO:0000256" key="1">
    <source>
        <dbReference type="ARBA" id="ARBA00008140"/>
    </source>
</evidence>
<evidence type="ECO:0000313" key="8">
    <source>
        <dbReference type="Proteomes" id="UP000012073"/>
    </source>
</evidence>
<protein>
    <recommendedName>
        <fullName evidence="9">PPPDE domain-containing protein</fullName>
    </recommendedName>
</protein>
<dbReference type="Pfam" id="PF08324">
    <property type="entry name" value="PUL"/>
    <property type="match status" value="1"/>
</dbReference>
<dbReference type="STRING" id="2769.R7QGX2"/>
<dbReference type="PROSITE" id="PS51396">
    <property type="entry name" value="PUL"/>
    <property type="match status" value="1"/>
</dbReference>
<proteinExistence type="inferred from homology"/>
<dbReference type="Gene3D" id="3.90.1720.30">
    <property type="entry name" value="PPPDE domains"/>
    <property type="match status" value="1"/>
</dbReference>
<dbReference type="Gramene" id="CDF36973">
    <property type="protein sequence ID" value="CDF36973"/>
    <property type="gene ID" value="CHC_T00004963001"/>
</dbReference>
<dbReference type="GeneID" id="17324503"/>
<dbReference type="Proteomes" id="UP000012073">
    <property type="component" value="Unassembled WGS sequence"/>
</dbReference>
<evidence type="ECO:0008006" key="9">
    <source>
        <dbReference type="Google" id="ProtNLM"/>
    </source>
</evidence>
<evidence type="ECO:0000256" key="2">
    <source>
        <dbReference type="ARBA" id="ARBA00022670"/>
    </source>
</evidence>
<dbReference type="PANTHER" id="PTHR12378:SF7">
    <property type="entry name" value="DESUMOYLATING ISOPEPTIDASE 1"/>
    <property type="match status" value="1"/>
</dbReference>
<feature type="domain" description="PPPDE" evidence="6">
    <location>
        <begin position="1"/>
        <end position="75"/>
    </location>
</feature>
<gene>
    <name evidence="7" type="ORF">CHC_T00004963001</name>
</gene>
<feature type="region of interest" description="Disordered" evidence="4">
    <location>
        <begin position="95"/>
        <end position="115"/>
    </location>
</feature>
<comment type="similarity">
    <text evidence="1">Belongs to the DeSI family.</text>
</comment>
<dbReference type="AlphaFoldDB" id="R7QGX2"/>
<dbReference type="InterPro" id="IPR013535">
    <property type="entry name" value="PUL_dom"/>
</dbReference>
<accession>R7QGX2</accession>
<dbReference type="Pfam" id="PF05903">
    <property type="entry name" value="Peptidase_C97"/>
    <property type="match status" value="1"/>
</dbReference>
<dbReference type="OMA" id="TIEMGIT"/>
<keyword evidence="3" id="KW-0378">Hydrolase</keyword>
<dbReference type="PROSITE" id="PS51858">
    <property type="entry name" value="PPPDE"/>
    <property type="match status" value="1"/>
</dbReference>
<dbReference type="Gene3D" id="1.25.10.10">
    <property type="entry name" value="Leucine-rich Repeat Variant"/>
    <property type="match status" value="1"/>
</dbReference>
<feature type="domain" description="PUL" evidence="5">
    <location>
        <begin position="55"/>
        <end position="356"/>
    </location>
</feature>
<name>R7QGX2_CHOCR</name>
<keyword evidence="8" id="KW-1185">Reference proteome</keyword>
<evidence type="ECO:0000259" key="5">
    <source>
        <dbReference type="PROSITE" id="PS51396"/>
    </source>
</evidence>
<reference evidence="8" key="1">
    <citation type="journal article" date="2013" name="Proc. Natl. Acad. Sci. U.S.A.">
        <title>Genome structure and metabolic features in the red seaweed Chondrus crispus shed light on evolution of the Archaeplastida.</title>
        <authorList>
            <person name="Collen J."/>
            <person name="Porcel B."/>
            <person name="Carre W."/>
            <person name="Ball S.G."/>
            <person name="Chaparro C."/>
            <person name="Tonon T."/>
            <person name="Barbeyron T."/>
            <person name="Michel G."/>
            <person name="Noel B."/>
            <person name="Valentin K."/>
            <person name="Elias M."/>
            <person name="Artiguenave F."/>
            <person name="Arun A."/>
            <person name="Aury J.M."/>
            <person name="Barbosa-Neto J.F."/>
            <person name="Bothwell J.H."/>
            <person name="Bouget F.Y."/>
            <person name="Brillet L."/>
            <person name="Cabello-Hurtado F."/>
            <person name="Capella-Gutierrez S."/>
            <person name="Charrier B."/>
            <person name="Cladiere L."/>
            <person name="Cock J.M."/>
            <person name="Coelho S.M."/>
            <person name="Colleoni C."/>
            <person name="Czjzek M."/>
            <person name="Da Silva C."/>
            <person name="Delage L."/>
            <person name="Denoeud F."/>
            <person name="Deschamps P."/>
            <person name="Dittami S.M."/>
            <person name="Gabaldon T."/>
            <person name="Gachon C.M."/>
            <person name="Groisillier A."/>
            <person name="Herve C."/>
            <person name="Jabbari K."/>
            <person name="Katinka M."/>
            <person name="Kloareg B."/>
            <person name="Kowalczyk N."/>
            <person name="Labadie K."/>
            <person name="Leblanc C."/>
            <person name="Lopez P.J."/>
            <person name="McLachlan D.H."/>
            <person name="Meslet-Cladiere L."/>
            <person name="Moustafa A."/>
            <person name="Nehr Z."/>
            <person name="Nyvall Collen P."/>
            <person name="Panaud O."/>
            <person name="Partensky F."/>
            <person name="Poulain J."/>
            <person name="Rensing S.A."/>
            <person name="Rousvoal S."/>
            <person name="Samson G."/>
            <person name="Symeonidi A."/>
            <person name="Weissenbach J."/>
            <person name="Zambounis A."/>
            <person name="Wincker P."/>
            <person name="Boyen C."/>
        </authorList>
    </citation>
    <scope>NUCLEOTIDE SEQUENCE [LARGE SCALE GENOMIC DNA]</scope>
    <source>
        <strain evidence="8">cv. Stackhouse</strain>
    </source>
</reference>
<dbReference type="RefSeq" id="XP_005716792.1">
    <property type="nucleotide sequence ID" value="XM_005716735.1"/>
</dbReference>
<dbReference type="GO" id="GO:0070646">
    <property type="term" value="P:protein modification by small protein removal"/>
    <property type="evidence" value="ECO:0007669"/>
    <property type="project" value="TreeGrafter"/>
</dbReference>
<dbReference type="SMART" id="SM01179">
    <property type="entry name" value="DUF862"/>
    <property type="match status" value="1"/>
</dbReference>
<organism evidence="7 8">
    <name type="scientific">Chondrus crispus</name>
    <name type="common">Carrageen Irish moss</name>
    <name type="synonym">Polymorpha crispa</name>
    <dbReference type="NCBI Taxonomy" id="2769"/>
    <lineage>
        <taxon>Eukaryota</taxon>
        <taxon>Rhodophyta</taxon>
        <taxon>Florideophyceae</taxon>
        <taxon>Rhodymeniophycidae</taxon>
        <taxon>Gigartinales</taxon>
        <taxon>Gigartinaceae</taxon>
        <taxon>Chondrus</taxon>
    </lineage>
</organism>
<dbReference type="GO" id="GO:0008233">
    <property type="term" value="F:peptidase activity"/>
    <property type="evidence" value="ECO:0007669"/>
    <property type="project" value="UniProtKB-KW"/>
</dbReference>
<dbReference type="InterPro" id="IPR011989">
    <property type="entry name" value="ARM-like"/>
</dbReference>
<dbReference type="GO" id="GO:0006508">
    <property type="term" value="P:proteolysis"/>
    <property type="evidence" value="ECO:0007669"/>
    <property type="project" value="UniProtKB-KW"/>
</dbReference>
<evidence type="ECO:0000256" key="3">
    <source>
        <dbReference type="ARBA" id="ARBA00022801"/>
    </source>
</evidence>
<sequence>MGTTQKSMVEFRAFLSSISPSFTFATYHLLDNNCNNFTDQCCRFLVGKSIPQYILDLPAEAMNSALGPMLRPVIEQMQGAIQQQSVGHEVQLNGSSAAGASTRPPLPTTSRAVPTSPSRQYWASPVTLAHGDRSVITSKLKEFVPTYNAYEQTLIELSLAVSPHKSFPALDLVRIDVAEKETVAEEFVGHLQQLANRFILNVDIPFPACMMTLRGAVNVFKHASPTAKLCQEGSIETLVECVVEALTRENANVRKTAAVLALNLAGAHRRNGKVAKLGENNSTLLIYSIVQRLASEEPPQHNEARPLLSALIVLVDGDPDALVLVKTFGLDLEAYQNSKTCPDQTTRTTASELAKLLAAG</sequence>
<keyword evidence="2" id="KW-0645">Protease</keyword>
<dbReference type="PANTHER" id="PTHR12378">
    <property type="entry name" value="DESUMOYLATING ISOPEPTIDASE"/>
    <property type="match status" value="1"/>
</dbReference>
<dbReference type="OrthoDB" id="21221at2759"/>
<dbReference type="KEGG" id="ccp:CHC_T00004963001"/>
<dbReference type="InterPro" id="IPR042266">
    <property type="entry name" value="PPPDE_sf"/>
</dbReference>